<dbReference type="EMBL" id="CAAE01014642">
    <property type="protein sequence ID" value="CAG01424.1"/>
    <property type="molecule type" value="Genomic_DNA"/>
</dbReference>
<dbReference type="KEGG" id="tng:GSTEN00020186G001"/>
<proteinExistence type="predicted"/>
<feature type="region of interest" description="Disordered" evidence="1">
    <location>
        <begin position="1"/>
        <end position="46"/>
    </location>
</feature>
<sequence length="87" mass="9389">MMEEIDRFQVPPVNGETQPLDPAASTPSEGQPDAKGETVAMNYKPTPLQVQIGREISDSVTGRGSITSDLQSASIRHVFVLFSEITS</sequence>
<organism evidence="2">
    <name type="scientific">Tetraodon nigroviridis</name>
    <name type="common">Spotted green pufferfish</name>
    <name type="synonym">Chelonodon nigroviridis</name>
    <dbReference type="NCBI Taxonomy" id="99883"/>
    <lineage>
        <taxon>Eukaryota</taxon>
        <taxon>Metazoa</taxon>
        <taxon>Chordata</taxon>
        <taxon>Craniata</taxon>
        <taxon>Vertebrata</taxon>
        <taxon>Euteleostomi</taxon>
        <taxon>Actinopterygii</taxon>
        <taxon>Neopterygii</taxon>
        <taxon>Teleostei</taxon>
        <taxon>Neoteleostei</taxon>
        <taxon>Acanthomorphata</taxon>
        <taxon>Eupercaria</taxon>
        <taxon>Tetraodontiformes</taxon>
        <taxon>Tetradontoidea</taxon>
        <taxon>Tetraodontidae</taxon>
        <taxon>Tetraodon</taxon>
    </lineage>
</organism>
<dbReference type="OrthoDB" id="6119141at2759"/>
<protein>
    <submittedName>
        <fullName evidence="2">Chromosome 11 SCAF14642, whole genome shotgun sequence</fullName>
    </submittedName>
</protein>
<gene>
    <name evidence="2" type="ORF">GSTENG00020186001</name>
</gene>
<name>Q4SD58_TETNG</name>
<evidence type="ECO:0000256" key="1">
    <source>
        <dbReference type="SAM" id="MobiDB-lite"/>
    </source>
</evidence>
<reference evidence="2" key="1">
    <citation type="journal article" date="2004" name="Nature">
        <title>Genome duplication in the teleost fish Tetraodon nigroviridis reveals the early vertebrate proto-karyotype.</title>
        <authorList>
            <person name="Jaillon O."/>
            <person name="Aury J.-M."/>
            <person name="Brunet F."/>
            <person name="Petit J.-L."/>
            <person name="Stange-Thomann N."/>
            <person name="Mauceli E."/>
            <person name="Bouneau L."/>
            <person name="Fischer C."/>
            <person name="Ozouf-Costaz C."/>
            <person name="Bernot A."/>
            <person name="Nicaud S."/>
            <person name="Jaffe D."/>
            <person name="Fisher S."/>
            <person name="Lutfalla G."/>
            <person name="Dossat C."/>
            <person name="Segurens B."/>
            <person name="Dasilva C."/>
            <person name="Salanoubat M."/>
            <person name="Levy M."/>
            <person name="Boudet N."/>
            <person name="Castellano S."/>
            <person name="Anthouard V."/>
            <person name="Jubin C."/>
            <person name="Castelli V."/>
            <person name="Katinka M."/>
            <person name="Vacherie B."/>
            <person name="Biemont C."/>
            <person name="Skalli Z."/>
            <person name="Cattolico L."/>
            <person name="Poulain J."/>
            <person name="De Berardinis V."/>
            <person name="Cruaud C."/>
            <person name="Duprat S."/>
            <person name="Brottier P."/>
            <person name="Coutanceau J.-P."/>
            <person name="Gouzy J."/>
            <person name="Parra G."/>
            <person name="Lardier G."/>
            <person name="Chapple C."/>
            <person name="McKernan K.J."/>
            <person name="McEwan P."/>
            <person name="Bosak S."/>
            <person name="Kellis M."/>
            <person name="Volff J.-N."/>
            <person name="Guigo R."/>
            <person name="Zody M.C."/>
            <person name="Mesirov J."/>
            <person name="Lindblad-Toh K."/>
            <person name="Birren B."/>
            <person name="Nusbaum C."/>
            <person name="Kahn D."/>
            <person name="Robinson-Rechavi M."/>
            <person name="Laudet V."/>
            <person name="Schachter V."/>
            <person name="Quetier F."/>
            <person name="Saurin W."/>
            <person name="Scarpelli C."/>
            <person name="Wincker P."/>
            <person name="Lander E.S."/>
            <person name="Weissenbach J."/>
            <person name="Roest Crollius H."/>
        </authorList>
    </citation>
    <scope>NUCLEOTIDE SEQUENCE [LARGE SCALE GENOMIC DNA]</scope>
</reference>
<dbReference type="AlphaFoldDB" id="Q4SD58"/>
<reference evidence="2" key="2">
    <citation type="submission" date="2004-02" db="EMBL/GenBank/DDBJ databases">
        <authorList>
            <consortium name="Genoscope"/>
            <consortium name="Whitehead Institute Centre for Genome Research"/>
        </authorList>
    </citation>
    <scope>NUCLEOTIDE SEQUENCE</scope>
</reference>
<accession>Q4SD58</accession>
<evidence type="ECO:0000313" key="2">
    <source>
        <dbReference type="EMBL" id="CAG01424.1"/>
    </source>
</evidence>